<evidence type="ECO:0000313" key="3">
    <source>
        <dbReference type="Proteomes" id="UP001418637"/>
    </source>
</evidence>
<dbReference type="Pfam" id="PF14079">
    <property type="entry name" value="DUF4260"/>
    <property type="match status" value="1"/>
</dbReference>
<accession>A0ABV0BK28</accession>
<reference evidence="2 3" key="1">
    <citation type="submission" date="2024-04" db="EMBL/GenBank/DDBJ databases">
        <title>A novel species isolated from cricket.</title>
        <authorList>
            <person name="Wang H.-C."/>
        </authorList>
    </citation>
    <scope>NUCLEOTIDE SEQUENCE [LARGE SCALE GENOMIC DNA]</scope>
    <source>
        <strain evidence="2 3">WL0021</strain>
    </source>
</reference>
<keyword evidence="1" id="KW-1133">Transmembrane helix</keyword>
<proteinExistence type="predicted"/>
<name>A0ABV0BK28_9HYPH</name>
<keyword evidence="1" id="KW-0472">Membrane</keyword>
<organism evidence="2 3">
    <name type="scientific">Hohaiivirga grylli</name>
    <dbReference type="NCBI Taxonomy" id="3133970"/>
    <lineage>
        <taxon>Bacteria</taxon>
        <taxon>Pseudomonadati</taxon>
        <taxon>Pseudomonadota</taxon>
        <taxon>Alphaproteobacteria</taxon>
        <taxon>Hyphomicrobiales</taxon>
        <taxon>Methylobacteriaceae</taxon>
        <taxon>Hohaiivirga</taxon>
    </lineage>
</organism>
<feature type="transmembrane region" description="Helical" evidence="1">
    <location>
        <begin position="61"/>
        <end position="80"/>
    </location>
</feature>
<keyword evidence="3" id="KW-1185">Reference proteome</keyword>
<dbReference type="InterPro" id="IPR025356">
    <property type="entry name" value="DUF4260"/>
</dbReference>
<keyword evidence="1" id="KW-0812">Transmembrane</keyword>
<feature type="transmembrane region" description="Helical" evidence="1">
    <location>
        <begin position="37"/>
        <end position="54"/>
    </location>
</feature>
<protein>
    <submittedName>
        <fullName evidence="2">DUF4260 domain-containing protein</fullName>
    </submittedName>
</protein>
<evidence type="ECO:0000313" key="2">
    <source>
        <dbReference type="EMBL" id="MEN3931052.1"/>
    </source>
</evidence>
<evidence type="ECO:0000256" key="1">
    <source>
        <dbReference type="SAM" id="Phobius"/>
    </source>
</evidence>
<dbReference type="EMBL" id="JBBYXI010000003">
    <property type="protein sequence ID" value="MEN3931052.1"/>
    <property type="molecule type" value="Genomic_DNA"/>
</dbReference>
<sequence>MTGQVGFGAGIILRFEAAALFVILWSIYFFAGYTWPMFAILFFVPDLSFFAYFAGRKVGAIVYNAMHTLFGPFVLGAIGYCFEFGYLGQLSLIWAAHIAFDRVLGYGLKSTTSFHDTHLGRIGRKKDSE</sequence>
<dbReference type="Proteomes" id="UP001418637">
    <property type="component" value="Unassembled WGS sequence"/>
</dbReference>
<feature type="transmembrane region" description="Helical" evidence="1">
    <location>
        <begin position="12"/>
        <end position="31"/>
    </location>
</feature>
<gene>
    <name evidence="2" type="ORF">WJT86_08280</name>
</gene>
<comment type="caution">
    <text evidence="2">The sequence shown here is derived from an EMBL/GenBank/DDBJ whole genome shotgun (WGS) entry which is preliminary data.</text>
</comment>
<dbReference type="RefSeq" id="WP_346337093.1">
    <property type="nucleotide sequence ID" value="NZ_JBBYXI010000003.1"/>
</dbReference>